<keyword evidence="1" id="KW-1133">Transmembrane helix</keyword>
<name>A0AAV0Z8H1_VICFA</name>
<reference evidence="2 3" key="1">
    <citation type="submission" date="2023-01" db="EMBL/GenBank/DDBJ databases">
        <authorList>
            <person name="Kreplak J."/>
        </authorList>
    </citation>
    <scope>NUCLEOTIDE SEQUENCE [LARGE SCALE GENOMIC DNA]</scope>
</reference>
<protein>
    <submittedName>
        <fullName evidence="2">Uncharacterized protein</fullName>
    </submittedName>
</protein>
<feature type="transmembrane region" description="Helical" evidence="1">
    <location>
        <begin position="80"/>
        <end position="99"/>
    </location>
</feature>
<evidence type="ECO:0000256" key="1">
    <source>
        <dbReference type="SAM" id="Phobius"/>
    </source>
</evidence>
<keyword evidence="1" id="KW-0472">Membrane</keyword>
<dbReference type="EMBL" id="OX451735">
    <property type="protein sequence ID" value="CAI8594791.1"/>
    <property type="molecule type" value="Genomic_DNA"/>
</dbReference>
<evidence type="ECO:0000313" key="3">
    <source>
        <dbReference type="Proteomes" id="UP001157006"/>
    </source>
</evidence>
<proteinExistence type="predicted"/>
<gene>
    <name evidence="2" type="ORF">VFH_I158640</name>
</gene>
<dbReference type="AlphaFoldDB" id="A0AAV0Z8H1"/>
<dbReference type="Proteomes" id="UP001157006">
    <property type="component" value="Chromosome 1S"/>
</dbReference>
<organism evidence="2 3">
    <name type="scientific">Vicia faba</name>
    <name type="common">Broad bean</name>
    <name type="synonym">Faba vulgaris</name>
    <dbReference type="NCBI Taxonomy" id="3906"/>
    <lineage>
        <taxon>Eukaryota</taxon>
        <taxon>Viridiplantae</taxon>
        <taxon>Streptophyta</taxon>
        <taxon>Embryophyta</taxon>
        <taxon>Tracheophyta</taxon>
        <taxon>Spermatophyta</taxon>
        <taxon>Magnoliopsida</taxon>
        <taxon>eudicotyledons</taxon>
        <taxon>Gunneridae</taxon>
        <taxon>Pentapetalae</taxon>
        <taxon>rosids</taxon>
        <taxon>fabids</taxon>
        <taxon>Fabales</taxon>
        <taxon>Fabaceae</taxon>
        <taxon>Papilionoideae</taxon>
        <taxon>50 kb inversion clade</taxon>
        <taxon>NPAAA clade</taxon>
        <taxon>Hologalegina</taxon>
        <taxon>IRL clade</taxon>
        <taxon>Fabeae</taxon>
        <taxon>Vicia</taxon>
    </lineage>
</organism>
<accession>A0AAV0Z8H1</accession>
<evidence type="ECO:0000313" key="2">
    <source>
        <dbReference type="EMBL" id="CAI8594791.1"/>
    </source>
</evidence>
<keyword evidence="1" id="KW-0812">Transmembrane</keyword>
<keyword evidence="3" id="KW-1185">Reference proteome</keyword>
<sequence length="103" mass="12029">MDSISIQPSKLPIVTHLQRLVFQCDFVILIDLSTSDARASDIFDNENPGKTFQTLQVDAWLVLDCCGQHKTFWKARHLDWFWLYVVAMNFVMLFPISHVEQKE</sequence>